<evidence type="ECO:0000259" key="2">
    <source>
        <dbReference type="Pfam" id="PF00437"/>
    </source>
</evidence>
<accession>A0ABX0Q2Z0</accession>
<gene>
    <name evidence="3" type="primary">tadA</name>
    <name evidence="3" type="ORF">HBF26_07430</name>
</gene>
<proteinExistence type="inferred from homology"/>
<dbReference type="RefSeq" id="WP_167029376.1">
    <property type="nucleotide sequence ID" value="NZ_JAAQQR010000003.1"/>
</dbReference>
<keyword evidence="4" id="KW-1185">Reference proteome</keyword>
<feature type="domain" description="Bacterial type II secretion system protein E" evidence="2">
    <location>
        <begin position="167"/>
        <end position="315"/>
    </location>
</feature>
<dbReference type="InterPro" id="IPR027417">
    <property type="entry name" value="P-loop_NTPase"/>
</dbReference>
<dbReference type="Proteomes" id="UP001429601">
    <property type="component" value="Unassembled WGS sequence"/>
</dbReference>
<dbReference type="PANTHER" id="PTHR30486">
    <property type="entry name" value="TWITCHING MOTILITY PROTEIN PILT"/>
    <property type="match status" value="1"/>
</dbReference>
<protein>
    <submittedName>
        <fullName evidence="3">Flp pilus assembly complex ATPase component TadA</fullName>
    </submittedName>
</protein>
<dbReference type="PANTHER" id="PTHR30486:SF6">
    <property type="entry name" value="TYPE IV PILUS RETRACTATION ATPASE PILT"/>
    <property type="match status" value="1"/>
</dbReference>
<dbReference type="Gene3D" id="3.40.50.300">
    <property type="entry name" value="P-loop containing nucleotide triphosphate hydrolases"/>
    <property type="match status" value="1"/>
</dbReference>
<organism evidence="3 4">
    <name type="scientific">Luteibacter jiangsuensis</name>
    <dbReference type="NCBI Taxonomy" id="637577"/>
    <lineage>
        <taxon>Bacteria</taxon>
        <taxon>Pseudomonadati</taxon>
        <taxon>Pseudomonadota</taxon>
        <taxon>Gammaproteobacteria</taxon>
        <taxon>Lysobacterales</taxon>
        <taxon>Rhodanobacteraceae</taxon>
        <taxon>Luteibacter</taxon>
    </lineage>
</organism>
<dbReference type="InterPro" id="IPR050921">
    <property type="entry name" value="T4SS_GSP_E_ATPase"/>
</dbReference>
<dbReference type="EMBL" id="JAAQQR010000003">
    <property type="protein sequence ID" value="NID04713.1"/>
    <property type="molecule type" value="Genomic_DNA"/>
</dbReference>
<name>A0ABX0Q2Z0_9GAMM</name>
<dbReference type="InterPro" id="IPR001482">
    <property type="entry name" value="T2SS/T4SS_dom"/>
</dbReference>
<dbReference type="Pfam" id="PF00437">
    <property type="entry name" value="T2SSE"/>
    <property type="match status" value="1"/>
</dbReference>
<dbReference type="CDD" id="cd01130">
    <property type="entry name" value="VirB11-like_ATPase"/>
    <property type="match status" value="1"/>
</dbReference>
<comment type="caution">
    <text evidence="3">The sequence shown here is derived from an EMBL/GenBank/DDBJ whole genome shotgun (WGS) entry which is preliminary data.</text>
</comment>
<reference evidence="3 4" key="1">
    <citation type="journal article" date="2011" name="Curr. Microbiol.">
        <title>Luteibacter jiangsuensis sp. nov.: a methamidophos-degrading bacterium isolated from a methamidophos-manufacturing factory.</title>
        <authorList>
            <person name="Wang L."/>
            <person name="Wang G.L."/>
            <person name="Li S.P."/>
            <person name="Jiang J.D."/>
        </authorList>
    </citation>
    <scope>NUCLEOTIDE SEQUENCE [LARGE SCALE GENOMIC DNA]</scope>
    <source>
        <strain evidence="3 4">CGMCC 1.10133</strain>
    </source>
</reference>
<evidence type="ECO:0000313" key="4">
    <source>
        <dbReference type="Proteomes" id="UP001429601"/>
    </source>
</evidence>
<dbReference type="Gene3D" id="3.30.450.90">
    <property type="match status" value="1"/>
</dbReference>
<evidence type="ECO:0000256" key="1">
    <source>
        <dbReference type="ARBA" id="ARBA00006611"/>
    </source>
</evidence>
<evidence type="ECO:0000313" key="3">
    <source>
        <dbReference type="EMBL" id="NID04713.1"/>
    </source>
</evidence>
<comment type="similarity">
    <text evidence="1">Belongs to the GSP E family.</text>
</comment>
<sequence>MNVSSAAQDLRENDLAALRAACGPVILEALDDTDVVEVIVNPDGKLWIESHKAGMCLVDPAFPEDQAAAILRLAGSLQTSPIPATESIIEGEFPLDGSRIAGLLPPLVTAPTFALRKRSPAVFSLGDYKDNGIIKPIGAAPLRSAAEAAAGRQRSFEHPVDAIREAVALRKNILIVGGTGSGKTTLTNAILHEIAEQCPRDRIVALEDTMELQVTAQNHALLRTGKDADMRRLLRVTMRLRPDRIVVGEVRGGEAYTMLKSWNSGHPGGVATMHANSSEEGLQKLAHYIYEDPAAQSFTPEAIGWMIASAVNLIVVIEKTAAAPGRMVSEICEVTGYMNERYTLNVLRLQTGTGRNEFKLRI</sequence>
<dbReference type="SUPFAM" id="SSF52540">
    <property type="entry name" value="P-loop containing nucleoside triphosphate hydrolases"/>
    <property type="match status" value="1"/>
</dbReference>